<feature type="chain" id="PRO_5001729584" description="Glutathione peroxidase" evidence="6">
    <location>
        <begin position="18"/>
        <end position="186"/>
    </location>
</feature>
<dbReference type="Pfam" id="PF00255">
    <property type="entry name" value="GSHPx"/>
    <property type="match status" value="1"/>
</dbReference>
<keyword evidence="9" id="KW-1185">Reference proteome</keyword>
<evidence type="ECO:0000256" key="3">
    <source>
        <dbReference type="ARBA" id="ARBA00023002"/>
    </source>
</evidence>
<dbReference type="PROSITE" id="PS00763">
    <property type="entry name" value="GLUTATHIONE_PEROXID_2"/>
    <property type="match status" value="1"/>
</dbReference>
<dbReference type="Proteomes" id="UP000039865">
    <property type="component" value="Unassembled WGS sequence"/>
</dbReference>
<keyword evidence="6" id="KW-0732">Signal</keyword>
<dbReference type="PROSITE" id="PS51355">
    <property type="entry name" value="GLUTATHIONE_PEROXID_3"/>
    <property type="match status" value="1"/>
</dbReference>
<organism evidence="8 9">
    <name type="scientific">Stylonychia lemnae</name>
    <name type="common">Ciliate</name>
    <dbReference type="NCBI Taxonomy" id="5949"/>
    <lineage>
        <taxon>Eukaryota</taxon>
        <taxon>Sar</taxon>
        <taxon>Alveolata</taxon>
        <taxon>Ciliophora</taxon>
        <taxon>Intramacronucleata</taxon>
        <taxon>Spirotrichea</taxon>
        <taxon>Stichotrichia</taxon>
        <taxon>Sporadotrichida</taxon>
        <taxon>Oxytrichidae</taxon>
        <taxon>Stylonychinae</taxon>
        <taxon>Stylonychia</taxon>
    </lineage>
</organism>
<dbReference type="PROSITE" id="PS51352">
    <property type="entry name" value="THIOREDOXIN_2"/>
    <property type="match status" value="1"/>
</dbReference>
<evidence type="ECO:0000256" key="5">
    <source>
        <dbReference type="RuleBase" id="RU000499"/>
    </source>
</evidence>
<keyword evidence="2 5" id="KW-0575">Peroxidase</keyword>
<accession>A0A078ALJ2</accession>
<dbReference type="CDD" id="cd00340">
    <property type="entry name" value="GSH_Peroxidase"/>
    <property type="match status" value="1"/>
</dbReference>
<dbReference type="InParanoid" id="A0A078ALJ2"/>
<dbReference type="PANTHER" id="PTHR11592">
    <property type="entry name" value="GLUTATHIONE PEROXIDASE"/>
    <property type="match status" value="1"/>
</dbReference>
<evidence type="ECO:0000256" key="1">
    <source>
        <dbReference type="ARBA" id="ARBA00006926"/>
    </source>
</evidence>
<evidence type="ECO:0000313" key="9">
    <source>
        <dbReference type="Proteomes" id="UP000039865"/>
    </source>
</evidence>
<dbReference type="GO" id="GO:0034599">
    <property type="term" value="P:cellular response to oxidative stress"/>
    <property type="evidence" value="ECO:0007669"/>
    <property type="project" value="TreeGrafter"/>
</dbReference>
<protein>
    <recommendedName>
        <fullName evidence="5">Glutathione peroxidase</fullName>
    </recommendedName>
</protein>
<proteinExistence type="inferred from homology"/>
<evidence type="ECO:0000256" key="4">
    <source>
        <dbReference type="PIRSR" id="PIRSR000303-1"/>
    </source>
</evidence>
<dbReference type="InterPro" id="IPR036249">
    <property type="entry name" value="Thioredoxin-like_sf"/>
</dbReference>
<dbReference type="InterPro" id="IPR000889">
    <property type="entry name" value="Glutathione_peroxidase"/>
</dbReference>
<reference evidence="8 9" key="1">
    <citation type="submission" date="2014-06" db="EMBL/GenBank/DDBJ databases">
        <authorList>
            <person name="Swart Estienne"/>
        </authorList>
    </citation>
    <scope>NUCLEOTIDE SEQUENCE [LARGE SCALE GENOMIC DNA]</scope>
    <source>
        <strain evidence="8 9">130c</strain>
    </source>
</reference>
<sequence>MLLTILVLSNLIQELAMEHSSQQSVWDIPVTDIKGQQYQKLGDIFGEQKPKATIVVNVASNCGLTNTHYTQLEALYKKYKNDGLEILGFPCNQFFSQEKGSNDDIFKFVCEKYDATFPLMDKVNVNGDDAHAVFKFLKAQAKFKKIGWNFGKFLVDQNGQYIEYDGPLTKPNSMIPAIEKALGLKK</sequence>
<dbReference type="InterPro" id="IPR029760">
    <property type="entry name" value="GPX_CS"/>
</dbReference>
<dbReference type="PANTHER" id="PTHR11592:SF78">
    <property type="entry name" value="GLUTATHIONE PEROXIDASE"/>
    <property type="match status" value="1"/>
</dbReference>
<dbReference type="PIRSF" id="PIRSF000303">
    <property type="entry name" value="Glutathion_perox"/>
    <property type="match status" value="1"/>
</dbReference>
<dbReference type="OrthoDB" id="446890at2759"/>
<dbReference type="SUPFAM" id="SSF52833">
    <property type="entry name" value="Thioredoxin-like"/>
    <property type="match status" value="1"/>
</dbReference>
<feature type="signal peptide" evidence="6">
    <location>
        <begin position="1"/>
        <end position="17"/>
    </location>
</feature>
<dbReference type="OMA" id="TNTHYTQ"/>
<dbReference type="EMBL" id="CCKQ01011520">
    <property type="protein sequence ID" value="CDW83089.1"/>
    <property type="molecule type" value="Genomic_DNA"/>
</dbReference>
<dbReference type="InterPro" id="IPR013766">
    <property type="entry name" value="Thioredoxin_domain"/>
</dbReference>
<feature type="active site" evidence="4">
    <location>
        <position position="62"/>
    </location>
</feature>
<evidence type="ECO:0000313" key="8">
    <source>
        <dbReference type="EMBL" id="CDW83089.1"/>
    </source>
</evidence>
<evidence type="ECO:0000256" key="6">
    <source>
        <dbReference type="SAM" id="SignalP"/>
    </source>
</evidence>
<evidence type="ECO:0000259" key="7">
    <source>
        <dbReference type="PROSITE" id="PS51352"/>
    </source>
</evidence>
<evidence type="ECO:0000256" key="2">
    <source>
        <dbReference type="ARBA" id="ARBA00022559"/>
    </source>
</evidence>
<dbReference type="PRINTS" id="PR01011">
    <property type="entry name" value="GLUTPROXDASE"/>
</dbReference>
<dbReference type="AlphaFoldDB" id="A0A078ALJ2"/>
<comment type="similarity">
    <text evidence="1 5">Belongs to the glutathione peroxidase family.</text>
</comment>
<dbReference type="GO" id="GO:0004601">
    <property type="term" value="F:peroxidase activity"/>
    <property type="evidence" value="ECO:0007669"/>
    <property type="project" value="UniProtKB-KW"/>
</dbReference>
<keyword evidence="3 5" id="KW-0560">Oxidoreductase</keyword>
<gene>
    <name evidence="8" type="primary">Contig12556.g13401</name>
    <name evidence="8" type="ORF">STYLEM_12128</name>
</gene>
<dbReference type="Gene3D" id="3.40.30.10">
    <property type="entry name" value="Glutaredoxin"/>
    <property type="match status" value="1"/>
</dbReference>
<name>A0A078ALJ2_STYLE</name>
<feature type="domain" description="Thioredoxin" evidence="7">
    <location>
        <begin position="19"/>
        <end position="183"/>
    </location>
</feature>